<organism evidence="3">
    <name type="scientific">Anopheles darlingi</name>
    <name type="common">Mosquito</name>
    <dbReference type="NCBI Taxonomy" id="43151"/>
    <lineage>
        <taxon>Eukaryota</taxon>
        <taxon>Metazoa</taxon>
        <taxon>Ecdysozoa</taxon>
        <taxon>Arthropoda</taxon>
        <taxon>Hexapoda</taxon>
        <taxon>Insecta</taxon>
        <taxon>Pterygota</taxon>
        <taxon>Neoptera</taxon>
        <taxon>Endopterygota</taxon>
        <taxon>Diptera</taxon>
        <taxon>Nematocera</taxon>
        <taxon>Culicoidea</taxon>
        <taxon>Culicidae</taxon>
        <taxon>Anophelinae</taxon>
        <taxon>Anopheles</taxon>
    </lineage>
</organism>
<name>A0A2M4DQW3_ANODA</name>
<dbReference type="EMBL" id="GGFL01015758">
    <property type="protein sequence ID" value="MBW79936.1"/>
    <property type="molecule type" value="Transcribed_RNA"/>
</dbReference>
<reference evidence="3" key="1">
    <citation type="submission" date="2018-01" db="EMBL/GenBank/DDBJ databases">
        <title>An insight into the sialome of Amazonian anophelines.</title>
        <authorList>
            <person name="Ribeiro J.M."/>
            <person name="Scarpassa V."/>
            <person name="Calvo E."/>
        </authorList>
    </citation>
    <scope>NUCLEOTIDE SEQUENCE</scope>
</reference>
<keyword evidence="1" id="KW-0472">Membrane</keyword>
<proteinExistence type="predicted"/>
<feature type="transmembrane region" description="Helical" evidence="1">
    <location>
        <begin position="47"/>
        <end position="68"/>
    </location>
</feature>
<keyword evidence="2" id="KW-0732">Signal</keyword>
<evidence type="ECO:0000256" key="2">
    <source>
        <dbReference type="SAM" id="SignalP"/>
    </source>
</evidence>
<evidence type="ECO:0008006" key="4">
    <source>
        <dbReference type="Google" id="ProtNLM"/>
    </source>
</evidence>
<keyword evidence="1" id="KW-0812">Transmembrane</keyword>
<dbReference type="AlphaFoldDB" id="A0A2M4DQW3"/>
<feature type="chain" id="PRO_5014785838" description="Secreted protein" evidence="2">
    <location>
        <begin position="24"/>
        <end position="183"/>
    </location>
</feature>
<protein>
    <recommendedName>
        <fullName evidence="4">Secreted protein</fullName>
    </recommendedName>
</protein>
<feature type="signal peptide" evidence="2">
    <location>
        <begin position="1"/>
        <end position="23"/>
    </location>
</feature>
<keyword evidence="1" id="KW-1133">Transmembrane helix</keyword>
<sequence>MILIVPGTGTAWVLLVVLAGVAAASVTVDDLAIALAGLPLVCPSPLPPSATAAFAATALLLGLWTLLVRRRKRVDRSLLSASSMPELSSSVSLPPSCSKSGSFGSSSSSISIGSSFGISKFGSRSSTCSAFRISISTARNSFSSSLASSNFTPIESTRWWWSPVATCSAGVTSLPDPPPPSPE</sequence>
<evidence type="ECO:0000256" key="1">
    <source>
        <dbReference type="SAM" id="Phobius"/>
    </source>
</evidence>
<accession>A0A2M4DQW3</accession>
<evidence type="ECO:0000313" key="3">
    <source>
        <dbReference type="EMBL" id="MBW79936.1"/>
    </source>
</evidence>